<feature type="domain" description="Response regulatory" evidence="11">
    <location>
        <begin position="584"/>
        <end position="717"/>
    </location>
</feature>
<evidence type="ECO:0000313" key="13">
    <source>
        <dbReference type="EMBL" id="MFD1536610.1"/>
    </source>
</evidence>
<evidence type="ECO:0000256" key="7">
    <source>
        <dbReference type="PROSITE-ProRule" id="PRU00110"/>
    </source>
</evidence>
<evidence type="ECO:0000256" key="5">
    <source>
        <dbReference type="ARBA" id="ARBA00022989"/>
    </source>
</evidence>
<keyword evidence="3 8" id="KW-0597">Phosphoprotein</keyword>
<keyword evidence="6 9" id="KW-0472">Membrane</keyword>
<dbReference type="Proteomes" id="UP001597097">
    <property type="component" value="Unassembled WGS sequence"/>
</dbReference>
<dbReference type="PROSITE" id="PS50894">
    <property type="entry name" value="HPT"/>
    <property type="match status" value="1"/>
</dbReference>
<evidence type="ECO:0000259" key="10">
    <source>
        <dbReference type="PROSITE" id="PS50109"/>
    </source>
</evidence>
<protein>
    <submittedName>
        <fullName evidence="13">Response regulator</fullName>
    </submittedName>
</protein>
<dbReference type="CDD" id="cd16922">
    <property type="entry name" value="HATPase_EvgS-ArcB-TorS-like"/>
    <property type="match status" value="1"/>
</dbReference>
<dbReference type="InterPro" id="IPR003661">
    <property type="entry name" value="HisK_dim/P_dom"/>
</dbReference>
<dbReference type="Pfam" id="PF00512">
    <property type="entry name" value="HisKA"/>
    <property type="match status" value="1"/>
</dbReference>
<keyword evidence="5 9" id="KW-1133">Transmembrane helix</keyword>
<dbReference type="PANTHER" id="PTHR45339:SF5">
    <property type="entry name" value="HISTIDINE KINASE"/>
    <property type="match status" value="1"/>
</dbReference>
<keyword evidence="2" id="KW-1003">Cell membrane</keyword>
<dbReference type="SMART" id="SM00448">
    <property type="entry name" value="REC"/>
    <property type="match status" value="1"/>
</dbReference>
<dbReference type="Pfam" id="PF02518">
    <property type="entry name" value="HATPase_c"/>
    <property type="match status" value="1"/>
</dbReference>
<organism evidence="13 14">
    <name type="scientific">Nonomuraea guangzhouensis</name>
    <dbReference type="NCBI Taxonomy" id="1291555"/>
    <lineage>
        <taxon>Bacteria</taxon>
        <taxon>Bacillati</taxon>
        <taxon>Actinomycetota</taxon>
        <taxon>Actinomycetes</taxon>
        <taxon>Streptosporangiales</taxon>
        <taxon>Streptosporangiaceae</taxon>
        <taxon>Nonomuraea</taxon>
    </lineage>
</organism>
<dbReference type="Pfam" id="PF02743">
    <property type="entry name" value="dCache_1"/>
    <property type="match status" value="1"/>
</dbReference>
<name>A0ABW4G2K9_9ACTN</name>
<feature type="domain" description="Response regulatory" evidence="11">
    <location>
        <begin position="744"/>
        <end position="859"/>
    </location>
</feature>
<dbReference type="CDD" id="cd17546">
    <property type="entry name" value="REC_hyHK_CKI1_RcsC-like"/>
    <property type="match status" value="1"/>
</dbReference>
<dbReference type="Pfam" id="PF00072">
    <property type="entry name" value="Response_reg"/>
    <property type="match status" value="1"/>
</dbReference>
<evidence type="ECO:0000256" key="2">
    <source>
        <dbReference type="ARBA" id="ARBA00022475"/>
    </source>
</evidence>
<feature type="domain" description="HPt" evidence="12">
    <location>
        <begin position="868"/>
        <end position="962"/>
    </location>
</feature>
<dbReference type="SMART" id="SM00388">
    <property type="entry name" value="HisKA"/>
    <property type="match status" value="1"/>
</dbReference>
<dbReference type="SMART" id="SM00387">
    <property type="entry name" value="HATPase_c"/>
    <property type="match status" value="1"/>
</dbReference>
<keyword evidence="4 9" id="KW-0812">Transmembrane</keyword>
<dbReference type="CDD" id="cd00088">
    <property type="entry name" value="HPT"/>
    <property type="match status" value="1"/>
</dbReference>
<dbReference type="InterPro" id="IPR005467">
    <property type="entry name" value="His_kinase_dom"/>
</dbReference>
<proteinExistence type="predicted"/>
<dbReference type="Pfam" id="PF01627">
    <property type="entry name" value="Hpt"/>
    <property type="match status" value="1"/>
</dbReference>
<evidence type="ECO:0000259" key="11">
    <source>
        <dbReference type="PROSITE" id="PS50110"/>
    </source>
</evidence>
<feature type="modified residue" description="Phosphohistidine" evidence="7">
    <location>
        <position position="907"/>
    </location>
</feature>
<evidence type="ECO:0000256" key="6">
    <source>
        <dbReference type="ARBA" id="ARBA00023136"/>
    </source>
</evidence>
<evidence type="ECO:0000259" key="12">
    <source>
        <dbReference type="PROSITE" id="PS50894"/>
    </source>
</evidence>
<evidence type="ECO:0000256" key="3">
    <source>
        <dbReference type="ARBA" id="ARBA00022553"/>
    </source>
</evidence>
<evidence type="ECO:0000313" key="14">
    <source>
        <dbReference type="Proteomes" id="UP001597097"/>
    </source>
</evidence>
<comment type="caution">
    <text evidence="13">The sequence shown here is derived from an EMBL/GenBank/DDBJ whole genome shotgun (WGS) entry which is preliminary data.</text>
</comment>
<dbReference type="CDD" id="cd00082">
    <property type="entry name" value="HisKA"/>
    <property type="match status" value="1"/>
</dbReference>
<evidence type="ECO:0000256" key="8">
    <source>
        <dbReference type="PROSITE-ProRule" id="PRU00169"/>
    </source>
</evidence>
<comment type="subcellular location">
    <subcellularLocation>
        <location evidence="1">Cell membrane</location>
        <topology evidence="1">Multi-pass membrane protein</topology>
    </subcellularLocation>
</comment>
<evidence type="ECO:0000256" key="1">
    <source>
        <dbReference type="ARBA" id="ARBA00004651"/>
    </source>
</evidence>
<dbReference type="RefSeq" id="WP_219530288.1">
    <property type="nucleotide sequence ID" value="NZ_JAHKRM010000008.1"/>
</dbReference>
<sequence>MRDRGWLLAVTALWILLGLLPLALLTSSSITLSADAVGDEVGDRVRTTASVSRVVVEQQLGSLKQLVSAFAQQPAVRAAVTSGKPAGRDTMIGFREELARMRAGVGGVIVIGPRGDIAGAEPTSVLPQDVSSTDWYVSVRDRLQPYVSQAYTPTMRGVSRAVAAAAAIPSADGKSVLGVLAVVYSLDAIQDFASQAAEAQGIRLLITDQSGVLVADPGRKLYALTSLREDPRVDAALAGRTLFTTHQGPDGKVLSASEPIPDLGWTVTAEVPADAALASADQLRVRVLSIAAVLALLILIGLGLQIHATRGRRRAQRTLARYAAELAAARDEAVSASGAKSEFLAKISHEIRTPINGVLGMNSLLLETGLDGEQRHYASTAQESARSLLRLLDDFLDLSKIEAGHLQVESVPFDLPRLCDEVVAPFAPHAYQQGLWLTSRLGDSLPQQVTGDPVRLGQVLTNVVGNALKFTVQGGVDLEVTLDEGGPGDDRVTLRFTVTDTGVGVGPGDLERVFGVFRQVDSPITRRTGGSGLGLAISRQLTELMGGEIGLDSVEGVGSRFWVTLPVDVLTWSAPAAPALRGRRVLVADARPEDLALAGRILSDSGLVVETASDGPAALTALRAAAEAGRPFDLAVIDLDLCATNADRAPADGALADGVPADGLLADPLLRDVSVVVLVTPGRPGRAWPISVAERTVQSMTRPLSRRRLLAAVENALTPAPGSALAPVPAESPGAPVAGVAPVRILVAEDDEVSCQVAVLVLRKAGHHVDSVADGRQAVAAVLSGGYDLVFMDCQLPVLDGLAATAEIRRREEPRTPIIAMTAAAMPDDRLRCLEAGMDDHLAKPVDWQYVLTQIPLWAVAPELAGLSRAEITAIAEAFRSTAMGVYDELLQAVHGEELTRVASLAHRLRGSCATVGLTDAAEVCERVEASAVRGVAEREWVDRLGGLLRAQINHGDGFINV</sequence>
<feature type="modified residue" description="4-aspartylphosphate" evidence="8">
    <location>
        <position position="793"/>
    </location>
</feature>
<gene>
    <name evidence="13" type="ORF">ACFSJ0_06175</name>
</gene>
<dbReference type="InterPro" id="IPR008207">
    <property type="entry name" value="Sig_transdc_His_kin_Hpt_dom"/>
</dbReference>
<keyword evidence="14" id="KW-1185">Reference proteome</keyword>
<dbReference type="PANTHER" id="PTHR45339">
    <property type="entry name" value="HYBRID SIGNAL TRANSDUCTION HISTIDINE KINASE J"/>
    <property type="match status" value="1"/>
</dbReference>
<feature type="domain" description="Histidine kinase" evidence="10">
    <location>
        <begin position="346"/>
        <end position="569"/>
    </location>
</feature>
<evidence type="ECO:0000256" key="4">
    <source>
        <dbReference type="ARBA" id="ARBA00022692"/>
    </source>
</evidence>
<feature type="transmembrane region" description="Helical" evidence="9">
    <location>
        <begin position="287"/>
        <end position="308"/>
    </location>
</feature>
<reference evidence="14" key="1">
    <citation type="journal article" date="2019" name="Int. J. Syst. Evol. Microbiol.">
        <title>The Global Catalogue of Microorganisms (GCM) 10K type strain sequencing project: providing services to taxonomists for standard genome sequencing and annotation.</title>
        <authorList>
            <consortium name="The Broad Institute Genomics Platform"/>
            <consortium name="The Broad Institute Genome Sequencing Center for Infectious Disease"/>
            <person name="Wu L."/>
            <person name="Ma J."/>
        </authorList>
    </citation>
    <scope>NUCLEOTIDE SEQUENCE [LARGE SCALE GENOMIC DNA]</scope>
    <source>
        <strain evidence="14">CGMCC 1.15399</strain>
    </source>
</reference>
<dbReference type="CDD" id="cd18774">
    <property type="entry name" value="PDC2_HK_sensor"/>
    <property type="match status" value="1"/>
</dbReference>
<feature type="modified residue" description="4-aspartylphosphate" evidence="8">
    <location>
        <position position="638"/>
    </location>
</feature>
<dbReference type="InterPro" id="IPR003594">
    <property type="entry name" value="HATPase_dom"/>
</dbReference>
<dbReference type="InterPro" id="IPR001789">
    <property type="entry name" value="Sig_transdc_resp-reg_receiver"/>
</dbReference>
<dbReference type="EMBL" id="JBHUCM010000005">
    <property type="protein sequence ID" value="MFD1536610.1"/>
    <property type="molecule type" value="Genomic_DNA"/>
</dbReference>
<dbReference type="PROSITE" id="PS50110">
    <property type="entry name" value="RESPONSE_REGULATORY"/>
    <property type="match status" value="2"/>
</dbReference>
<dbReference type="PROSITE" id="PS50109">
    <property type="entry name" value="HIS_KIN"/>
    <property type="match status" value="1"/>
</dbReference>
<evidence type="ECO:0000256" key="9">
    <source>
        <dbReference type="SAM" id="Phobius"/>
    </source>
</evidence>
<accession>A0ABW4G2K9</accession>
<dbReference type="InterPro" id="IPR033479">
    <property type="entry name" value="dCache_1"/>
</dbReference>